<dbReference type="GO" id="GO:0000127">
    <property type="term" value="C:transcription factor TFIIIC complex"/>
    <property type="evidence" value="ECO:0007669"/>
    <property type="project" value="InterPro"/>
</dbReference>
<dbReference type="AlphaFoldDB" id="A0AB34IUD9"/>
<feature type="region of interest" description="Disordered" evidence="1">
    <location>
        <begin position="309"/>
        <end position="334"/>
    </location>
</feature>
<evidence type="ECO:0000313" key="3">
    <source>
        <dbReference type="Proteomes" id="UP001515480"/>
    </source>
</evidence>
<protein>
    <recommendedName>
        <fullName evidence="4">Transcription factor IIIC 90kDa subunit N-terminal domain-containing protein</fullName>
    </recommendedName>
</protein>
<dbReference type="GO" id="GO:0004402">
    <property type="term" value="F:histone acetyltransferase activity"/>
    <property type="evidence" value="ECO:0007669"/>
    <property type="project" value="InterPro"/>
</dbReference>
<comment type="caution">
    <text evidence="2">The sequence shown here is derived from an EMBL/GenBank/DDBJ whole genome shotgun (WGS) entry which is preliminary data.</text>
</comment>
<reference evidence="2 3" key="1">
    <citation type="journal article" date="2024" name="Science">
        <title>Giant polyketide synthase enzymes in the biosynthesis of giant marine polyether toxins.</title>
        <authorList>
            <person name="Fallon T.R."/>
            <person name="Shende V.V."/>
            <person name="Wierzbicki I.H."/>
            <person name="Pendleton A.L."/>
            <person name="Watervoot N.F."/>
            <person name="Auber R.P."/>
            <person name="Gonzalez D.J."/>
            <person name="Wisecaver J.H."/>
            <person name="Moore B.S."/>
        </authorList>
    </citation>
    <scope>NUCLEOTIDE SEQUENCE [LARGE SCALE GENOMIC DNA]</scope>
    <source>
        <strain evidence="2 3">12B1</strain>
    </source>
</reference>
<proteinExistence type="predicted"/>
<dbReference type="PANTHER" id="PTHR15496">
    <property type="entry name" value="GENERAL TRANSCRIPTION FACTOR 3C POLYPEPTIDE 4 FAMILY"/>
    <property type="match status" value="1"/>
</dbReference>
<sequence length="680" mass="70227">MAADAAGADEAAVADESSRWISVDGSPPAPCQPNSLAWSADNLLAVAAGGGVVVLDPTLPSVRHSVPLTAWGLPLSVRALCWSPPLCLGGRTECLLCVACSQLCLVFARPSSPFESVWRCVANLSAALPAAAGLPLVHCCCWAPLLAPSASLLALGGPNTLALLHAAPAEWRRAARLACPAGGVASVRLSRDEARLRLLCGVLGAVLLFHVDLSAGEATPAARVSCAARSPVYSLAARGEHIAAGCGARALLFPPRGEPIAAEYALPVSGVVLAKHFWLAASADGSVDAAPRLADGRWGPIARLDLPGSASAKQAREGDGQGGSGAEGDEAGGSTDQVFGVASSPCGTIVGLLLRVRLSSALLALPLLHLLPYEHVMMRQVKQQAQRPPIWRVAFTSPCCTSLTVASRLEQSLASAAEWRTDCVSAWPLGLCCRLFSLAQAHFEQLEARVAAQVEKDSLPDGVRRVRLLRALANEALGREWSSEQWAAAPPSGGLPELSRRCAAWLRARHASLLLQQHAAEGGAWRLRAADCLVATAGGALPAEGLLRPPALSLATAAAARGVYREALCAAGEAALDAIQRRASPPPPPPRDPCAICSAKVRFASDGGWHECANGHRMQRCWRCLCVLTVGAWTCGTCGAGACRGESSCALPRGAHLLDAEPGACGLCGSPCIGASIAGV</sequence>
<evidence type="ECO:0000256" key="1">
    <source>
        <dbReference type="SAM" id="MobiDB-lite"/>
    </source>
</evidence>
<dbReference type="Proteomes" id="UP001515480">
    <property type="component" value="Unassembled WGS sequence"/>
</dbReference>
<dbReference type="PANTHER" id="PTHR15496:SF2">
    <property type="entry name" value="GENERAL TRANSCRIPTION FACTOR 3C POLYPEPTIDE 4"/>
    <property type="match status" value="1"/>
</dbReference>
<accession>A0AB34IUD9</accession>
<dbReference type="GO" id="GO:0006384">
    <property type="term" value="P:transcription initiation at RNA polymerase III promoter"/>
    <property type="evidence" value="ECO:0007669"/>
    <property type="project" value="InterPro"/>
</dbReference>
<gene>
    <name evidence="2" type="ORF">AB1Y20_008887</name>
</gene>
<dbReference type="InterPro" id="IPR036322">
    <property type="entry name" value="WD40_repeat_dom_sf"/>
</dbReference>
<dbReference type="EMBL" id="JBGBPQ010000019">
    <property type="protein sequence ID" value="KAL1505128.1"/>
    <property type="molecule type" value="Genomic_DNA"/>
</dbReference>
<name>A0AB34IUD9_PRYPA</name>
<dbReference type="SUPFAM" id="SSF50978">
    <property type="entry name" value="WD40 repeat-like"/>
    <property type="match status" value="1"/>
</dbReference>
<keyword evidence="3" id="KW-1185">Reference proteome</keyword>
<evidence type="ECO:0008006" key="4">
    <source>
        <dbReference type="Google" id="ProtNLM"/>
    </source>
</evidence>
<organism evidence="2 3">
    <name type="scientific">Prymnesium parvum</name>
    <name type="common">Toxic golden alga</name>
    <dbReference type="NCBI Taxonomy" id="97485"/>
    <lineage>
        <taxon>Eukaryota</taxon>
        <taxon>Haptista</taxon>
        <taxon>Haptophyta</taxon>
        <taxon>Prymnesiophyceae</taxon>
        <taxon>Prymnesiales</taxon>
        <taxon>Prymnesiaceae</taxon>
        <taxon>Prymnesium</taxon>
    </lineage>
</organism>
<dbReference type="InterPro" id="IPR044230">
    <property type="entry name" value="GTF3C4"/>
</dbReference>
<evidence type="ECO:0000313" key="2">
    <source>
        <dbReference type="EMBL" id="KAL1505128.1"/>
    </source>
</evidence>